<feature type="compositionally biased region" description="Low complexity" evidence="1">
    <location>
        <begin position="222"/>
        <end position="240"/>
    </location>
</feature>
<accession>A0A9P3Q2P7</accession>
<proteinExistence type="predicted"/>
<evidence type="ECO:0000313" key="2">
    <source>
        <dbReference type="EMBL" id="GLB45586.1"/>
    </source>
</evidence>
<gene>
    <name evidence="2" type="ORF">LshimejAT787_2400440</name>
</gene>
<reference evidence="2" key="1">
    <citation type="submission" date="2022-07" db="EMBL/GenBank/DDBJ databases">
        <title>The genome of Lyophyllum shimeji provides insight into the initial evolution of ectomycorrhizal fungal genome.</title>
        <authorList>
            <person name="Kobayashi Y."/>
            <person name="Shibata T."/>
            <person name="Hirakawa H."/>
            <person name="Shigenobu S."/>
            <person name="Nishiyama T."/>
            <person name="Yamada A."/>
            <person name="Hasebe M."/>
            <person name="Kawaguchi M."/>
        </authorList>
    </citation>
    <scope>NUCLEOTIDE SEQUENCE</scope>
    <source>
        <strain evidence="2">AT787</strain>
    </source>
</reference>
<dbReference type="OrthoDB" id="2788229at2759"/>
<name>A0A9P3Q2P7_LYOSH</name>
<keyword evidence="3" id="KW-1185">Reference proteome</keyword>
<dbReference type="AlphaFoldDB" id="A0A9P3Q2P7"/>
<sequence length="256" mass="27413">MAVLVTPSTIYSTAGGIKITGRSGRPAVPVNFSASSSAMAAALLTMFVPADIVYAILDELSSDPTSLKQCSLVAHSFRTHCHKLLFSHIVLNHPRQSRGLHRAISVNAALAGHIRSVEVVSTVADEFRGREWVTIEHTLAPLLQTLHSLQAFVFRSTCLPPLQWTSLPAELRQAILEISAPSITLRTITGVPMEPFGRLAGLRRLCLMWTASDSPSTASGNSPSPHETSPPSTRTPSGRSLTLLSRGLKCTLACGT</sequence>
<protein>
    <submittedName>
        <fullName evidence="2">Uncharacterized protein</fullName>
    </submittedName>
</protein>
<dbReference type="EMBL" id="BRPK01000024">
    <property type="protein sequence ID" value="GLB45586.1"/>
    <property type="molecule type" value="Genomic_DNA"/>
</dbReference>
<evidence type="ECO:0000256" key="1">
    <source>
        <dbReference type="SAM" id="MobiDB-lite"/>
    </source>
</evidence>
<feature type="region of interest" description="Disordered" evidence="1">
    <location>
        <begin position="214"/>
        <end position="240"/>
    </location>
</feature>
<comment type="caution">
    <text evidence="2">The sequence shown here is derived from an EMBL/GenBank/DDBJ whole genome shotgun (WGS) entry which is preliminary data.</text>
</comment>
<evidence type="ECO:0000313" key="3">
    <source>
        <dbReference type="Proteomes" id="UP001063166"/>
    </source>
</evidence>
<organism evidence="2 3">
    <name type="scientific">Lyophyllum shimeji</name>
    <name type="common">Hon-shimeji</name>
    <name type="synonym">Tricholoma shimeji</name>
    <dbReference type="NCBI Taxonomy" id="47721"/>
    <lineage>
        <taxon>Eukaryota</taxon>
        <taxon>Fungi</taxon>
        <taxon>Dikarya</taxon>
        <taxon>Basidiomycota</taxon>
        <taxon>Agaricomycotina</taxon>
        <taxon>Agaricomycetes</taxon>
        <taxon>Agaricomycetidae</taxon>
        <taxon>Agaricales</taxon>
        <taxon>Tricholomatineae</taxon>
        <taxon>Lyophyllaceae</taxon>
        <taxon>Lyophyllum</taxon>
    </lineage>
</organism>
<dbReference type="Proteomes" id="UP001063166">
    <property type="component" value="Unassembled WGS sequence"/>
</dbReference>